<dbReference type="InterPro" id="IPR008969">
    <property type="entry name" value="CarboxyPept-like_regulatory"/>
</dbReference>
<dbReference type="GO" id="GO:0005615">
    <property type="term" value="C:extracellular space"/>
    <property type="evidence" value="ECO:0007669"/>
    <property type="project" value="TreeGrafter"/>
</dbReference>
<dbReference type="GO" id="GO:0004181">
    <property type="term" value="F:metallocarboxypeptidase activity"/>
    <property type="evidence" value="ECO:0007669"/>
    <property type="project" value="InterPro"/>
</dbReference>
<dbReference type="PROSITE" id="PS00133">
    <property type="entry name" value="CARBOXYPEPT_ZN_2"/>
    <property type="match status" value="2"/>
</dbReference>
<accession>T1L0V9</accession>
<dbReference type="InterPro" id="IPR057246">
    <property type="entry name" value="CARBOXYPEPT_ZN_1"/>
</dbReference>
<evidence type="ECO:0000256" key="3">
    <source>
        <dbReference type="ARBA" id="ARBA00022645"/>
    </source>
</evidence>
<dbReference type="GO" id="GO:0016485">
    <property type="term" value="P:protein processing"/>
    <property type="evidence" value="ECO:0007669"/>
    <property type="project" value="TreeGrafter"/>
</dbReference>
<evidence type="ECO:0000313" key="14">
    <source>
        <dbReference type="Proteomes" id="UP000015104"/>
    </source>
</evidence>
<dbReference type="CDD" id="cd03868">
    <property type="entry name" value="M14_CPD_I"/>
    <property type="match status" value="1"/>
</dbReference>
<keyword evidence="7" id="KW-0862">Zinc</keyword>
<feature type="active site" description="Proton donor/acceptor" evidence="9">
    <location>
        <position position="317"/>
    </location>
</feature>
<evidence type="ECO:0000256" key="5">
    <source>
        <dbReference type="ARBA" id="ARBA00022723"/>
    </source>
</evidence>
<dbReference type="Pfam" id="PF00246">
    <property type="entry name" value="Peptidase_M14"/>
    <property type="match status" value="2"/>
</dbReference>
<keyword evidence="11" id="KW-1133">Transmembrane helix</keyword>
<feature type="active site" description="Proton donor/acceptor" evidence="9">
    <location>
        <position position="742"/>
    </location>
</feature>
<feature type="domain" description="Peptidase M14" evidence="12">
    <location>
        <begin position="38"/>
        <end position="347"/>
    </location>
</feature>
<dbReference type="Proteomes" id="UP000015104">
    <property type="component" value="Unassembled WGS sequence"/>
</dbReference>
<dbReference type="PRINTS" id="PR00765">
    <property type="entry name" value="CRBOXYPTASEA"/>
</dbReference>
<dbReference type="FunFam" id="3.40.630.10:FF:000020">
    <property type="entry name" value="Carboxypeptidase D"/>
    <property type="match status" value="1"/>
</dbReference>
<evidence type="ECO:0000256" key="9">
    <source>
        <dbReference type="PROSITE-ProRule" id="PRU01379"/>
    </source>
</evidence>
<keyword evidence="14" id="KW-1185">Reference proteome</keyword>
<dbReference type="CDD" id="cd11308">
    <property type="entry name" value="Peptidase_M14NE-CP-C_like"/>
    <property type="match status" value="2"/>
</dbReference>
<evidence type="ECO:0000256" key="11">
    <source>
        <dbReference type="SAM" id="Phobius"/>
    </source>
</evidence>
<name>T1L0V9_TETUR</name>
<evidence type="ECO:0000256" key="1">
    <source>
        <dbReference type="ARBA" id="ARBA00001947"/>
    </source>
</evidence>
<dbReference type="EnsemblMetazoa" id="tetur30g02130.1">
    <property type="protein sequence ID" value="tetur30g02130.1"/>
    <property type="gene ID" value="tetur30g02130"/>
</dbReference>
<evidence type="ECO:0000256" key="8">
    <source>
        <dbReference type="ARBA" id="ARBA00023180"/>
    </source>
</evidence>
<dbReference type="FunFam" id="2.60.40.1120:FF:000004">
    <property type="entry name" value="Carboxypeptidase E"/>
    <property type="match status" value="1"/>
</dbReference>
<reference evidence="14" key="1">
    <citation type="submission" date="2011-08" db="EMBL/GenBank/DDBJ databases">
        <authorList>
            <person name="Rombauts S."/>
        </authorList>
    </citation>
    <scope>NUCLEOTIDE SEQUENCE</scope>
    <source>
        <strain evidence="14">London</strain>
    </source>
</reference>
<dbReference type="InterPro" id="IPR050753">
    <property type="entry name" value="Peptidase_M14_domain"/>
</dbReference>
<evidence type="ECO:0000256" key="2">
    <source>
        <dbReference type="ARBA" id="ARBA00005988"/>
    </source>
</evidence>
<dbReference type="SUPFAM" id="SSF53187">
    <property type="entry name" value="Zn-dependent exopeptidases"/>
    <property type="match status" value="2"/>
</dbReference>
<dbReference type="Gene3D" id="2.60.40.1120">
    <property type="entry name" value="Carboxypeptidase-like, regulatory domain"/>
    <property type="match status" value="3"/>
</dbReference>
<feature type="domain" description="Peptidase M14" evidence="12">
    <location>
        <begin position="478"/>
        <end position="772"/>
    </location>
</feature>
<keyword evidence="5" id="KW-0479">Metal-binding</keyword>
<keyword evidence="8" id="KW-0325">Glycoprotein</keyword>
<dbReference type="CDD" id="cd03858">
    <property type="entry name" value="M14_CP_N-E_like"/>
    <property type="match status" value="1"/>
</dbReference>
<dbReference type="InterPro" id="IPR000834">
    <property type="entry name" value="Peptidase_M14"/>
</dbReference>
<dbReference type="InterPro" id="IPR057247">
    <property type="entry name" value="CARBOXYPEPT_ZN_2"/>
</dbReference>
<dbReference type="Gene3D" id="3.40.630.10">
    <property type="entry name" value="Zn peptidases"/>
    <property type="match status" value="2"/>
</dbReference>
<dbReference type="eggNOG" id="KOG2649">
    <property type="taxonomic scope" value="Eukaryota"/>
</dbReference>
<dbReference type="EMBL" id="CAEY01000873">
    <property type="status" value="NOT_ANNOTATED_CDS"/>
    <property type="molecule type" value="Genomic_DNA"/>
</dbReference>
<evidence type="ECO:0000256" key="6">
    <source>
        <dbReference type="ARBA" id="ARBA00022801"/>
    </source>
</evidence>
<sequence length="1042" mass="117908">MSLIFYNVNGSSLMKDLSLEAEQKQLDDAINKTGLGFEYLNYENLTKFVHLLELRFPGLVKVYSVGTSLEKRELWAMKITNTHKRPLGKPMFKYVANMHGDETVGRQMLIRLAWHLVSNYDKNTRITHIVDTIETHLLFSMNPDGFERAKLGDCDGISKNSGRENSNGVDLNRDFPDQFSDPPKGSVSVDEVARGRQPETVAVMAWIVSNPFVLSANLHGGSVVASYPFDSSPSHKETGEISLSPDNNVFTHLASLYASHHETMKTGQVCKDDDFINGTTNGAFWFDVPDENILLTLLFYLFRWYYVWSNCYEITLELSCCKYPPASQLPSEWNLNQESLLTFMEQTHMGIKGLIKNAVTNKPVERAFVKIQGIDHNVTTNARGEFWRLAVDGIYNITVEAYGYQPKTLTGIEIRNDQNLVNNSAKWIKVELEPTSNNADVSANSVVESDIVDIDSRRPSKPINSTFPEDFVTPYRFVHHNYTEMTKFLHHFAYKYPTLTRLYSIGKSVEGRELWVLEITDNPGVHEPGEPEFKYIANIHGNEVVGKELMLPLIQKLLENYEKDPKIKNLVDNIRIHILPSLNPDGYERSIEGDCESLQGRENANQQDLNRNFPDQFKPFVKVHYQPETEAVMHWIQSYPFVLSASLHGGSLVANYPYDGNLEEKDHVYSKSPDDDVFKHLALLYSYKHKTMSDGHPCKGQCGPALEFFENGVTNGASWYILYGGMQDFNYITTNCFEITLELGCQKFPYASDLPRYWDDNRVALIAFMEEVLRGIKGFVIDSDSAKPIPKATIHIEGINHDVKSAEDGDYWRLLTPGHYTITVSADGYESKSVSVDVSEGWASVVNVTLTKPNHKVKGKPLPINLSKEVFGKTVDTSGNPISGALIKVLNDESKVVMSNDDGKFKIPYSEGSYTFLVEAPGYFNTTKLVVFRNGQNSEVIIDLIRDNRIFGFPRSVFVIVCGSFILSLLITIMCAYNFALSKKYDKYKFQRLGESTSLFDDDDSGFKNGADAREFIDATSETDSEDELYNVHLWKEKDRAS</sequence>
<dbReference type="PROSITE" id="PS00132">
    <property type="entry name" value="CARBOXYPEPT_ZN_1"/>
    <property type="match status" value="2"/>
</dbReference>
<reference evidence="13" key="2">
    <citation type="submission" date="2015-06" db="UniProtKB">
        <authorList>
            <consortium name="EnsemblMetazoa"/>
        </authorList>
    </citation>
    <scope>IDENTIFICATION</scope>
</reference>
<dbReference type="Pfam" id="PF13620">
    <property type="entry name" value="CarboxypepD_reg"/>
    <property type="match status" value="3"/>
</dbReference>
<keyword evidence="3" id="KW-0121">Carboxypeptidase</keyword>
<dbReference type="SMART" id="SM00631">
    <property type="entry name" value="Zn_pept"/>
    <property type="match status" value="2"/>
</dbReference>
<organism evidence="13 14">
    <name type="scientific">Tetranychus urticae</name>
    <name type="common">Two-spotted spider mite</name>
    <dbReference type="NCBI Taxonomy" id="32264"/>
    <lineage>
        <taxon>Eukaryota</taxon>
        <taxon>Metazoa</taxon>
        <taxon>Ecdysozoa</taxon>
        <taxon>Arthropoda</taxon>
        <taxon>Chelicerata</taxon>
        <taxon>Arachnida</taxon>
        <taxon>Acari</taxon>
        <taxon>Acariformes</taxon>
        <taxon>Trombidiformes</taxon>
        <taxon>Prostigmata</taxon>
        <taxon>Eleutherengona</taxon>
        <taxon>Raphignathae</taxon>
        <taxon>Tetranychoidea</taxon>
        <taxon>Tetranychidae</taxon>
        <taxon>Tetranychus</taxon>
    </lineage>
</organism>
<proteinExistence type="inferred from homology"/>
<dbReference type="HOGENOM" id="CLU_006722_1_1_1"/>
<feature type="transmembrane region" description="Helical" evidence="11">
    <location>
        <begin position="957"/>
        <end position="980"/>
    </location>
</feature>
<dbReference type="STRING" id="32264.T1L0V9"/>
<dbReference type="AlphaFoldDB" id="T1L0V9"/>
<keyword evidence="6" id="KW-0378">Hydrolase</keyword>
<comment type="cofactor">
    <cofactor evidence="1">
        <name>Zn(2+)</name>
        <dbReference type="ChEBI" id="CHEBI:29105"/>
    </cofactor>
</comment>
<dbReference type="GO" id="GO:0006518">
    <property type="term" value="P:peptide metabolic process"/>
    <property type="evidence" value="ECO:0007669"/>
    <property type="project" value="TreeGrafter"/>
</dbReference>
<dbReference type="PANTHER" id="PTHR11532:SF73">
    <property type="entry name" value="CARBOXYPEPTIDASE D"/>
    <property type="match status" value="1"/>
</dbReference>
<dbReference type="SUPFAM" id="SSF49464">
    <property type="entry name" value="Carboxypeptidase regulatory domain-like"/>
    <property type="match status" value="3"/>
</dbReference>
<comment type="similarity">
    <text evidence="2 9">Belongs to the peptidase M14 family.</text>
</comment>
<feature type="region of interest" description="Disordered" evidence="10">
    <location>
        <begin position="157"/>
        <end position="193"/>
    </location>
</feature>
<keyword evidence="4" id="KW-0645">Protease</keyword>
<dbReference type="PROSITE" id="PS52035">
    <property type="entry name" value="PEPTIDASE_M14"/>
    <property type="match status" value="2"/>
</dbReference>
<evidence type="ECO:0000313" key="13">
    <source>
        <dbReference type="EnsemblMetazoa" id="tetur30g02130.1"/>
    </source>
</evidence>
<dbReference type="PANTHER" id="PTHR11532">
    <property type="entry name" value="PROTEASE M14 CARBOXYPEPTIDASE"/>
    <property type="match status" value="1"/>
</dbReference>
<keyword evidence="11" id="KW-0812">Transmembrane</keyword>
<keyword evidence="11" id="KW-0472">Membrane</keyword>
<evidence type="ECO:0000256" key="4">
    <source>
        <dbReference type="ARBA" id="ARBA00022670"/>
    </source>
</evidence>
<dbReference type="GO" id="GO:0008270">
    <property type="term" value="F:zinc ion binding"/>
    <property type="evidence" value="ECO:0007669"/>
    <property type="project" value="InterPro"/>
</dbReference>
<evidence type="ECO:0000256" key="7">
    <source>
        <dbReference type="ARBA" id="ARBA00022833"/>
    </source>
</evidence>
<protein>
    <recommendedName>
        <fullName evidence="12">Peptidase M14 domain-containing protein</fullName>
    </recommendedName>
</protein>
<evidence type="ECO:0000259" key="12">
    <source>
        <dbReference type="PROSITE" id="PS52035"/>
    </source>
</evidence>
<feature type="compositionally biased region" description="Polar residues" evidence="10">
    <location>
        <begin position="158"/>
        <end position="169"/>
    </location>
</feature>
<evidence type="ECO:0000256" key="10">
    <source>
        <dbReference type="SAM" id="MobiDB-lite"/>
    </source>
</evidence>